<feature type="region of interest" description="Disordered" evidence="1">
    <location>
        <begin position="107"/>
        <end position="132"/>
    </location>
</feature>
<feature type="region of interest" description="Disordered" evidence="1">
    <location>
        <begin position="203"/>
        <end position="233"/>
    </location>
</feature>
<evidence type="ECO:0000313" key="2">
    <source>
        <dbReference type="EMBL" id="MXU96949.1"/>
    </source>
</evidence>
<reference evidence="2" key="1">
    <citation type="submission" date="2019-12" db="EMBL/GenBank/DDBJ databases">
        <title>An insight into the sialome of adult female Ixodes ricinus ticks feeding for 6 days.</title>
        <authorList>
            <person name="Perner J."/>
            <person name="Ribeiro J.M.C."/>
        </authorList>
    </citation>
    <scope>NUCLEOTIDE SEQUENCE</scope>
    <source>
        <strain evidence="2">Semi-engorged</strain>
        <tissue evidence="2">Salivary glands</tissue>
    </source>
</reference>
<keyword evidence="2" id="KW-0723">Serine/threonine-protein kinase</keyword>
<protein>
    <submittedName>
        <fullName evidence="2">Putative non-specific serine/threonine protein kinase</fullName>
    </submittedName>
</protein>
<name>A0A6B0V4J4_IXORI</name>
<accession>A0A6B0V4J4</accession>
<organism evidence="2">
    <name type="scientific">Ixodes ricinus</name>
    <name type="common">Common tick</name>
    <name type="synonym">Acarus ricinus</name>
    <dbReference type="NCBI Taxonomy" id="34613"/>
    <lineage>
        <taxon>Eukaryota</taxon>
        <taxon>Metazoa</taxon>
        <taxon>Ecdysozoa</taxon>
        <taxon>Arthropoda</taxon>
        <taxon>Chelicerata</taxon>
        <taxon>Arachnida</taxon>
        <taxon>Acari</taxon>
        <taxon>Parasitiformes</taxon>
        <taxon>Ixodida</taxon>
        <taxon>Ixodoidea</taxon>
        <taxon>Ixodidae</taxon>
        <taxon>Ixodinae</taxon>
        <taxon>Ixodes</taxon>
    </lineage>
</organism>
<keyword evidence="2" id="KW-0418">Kinase</keyword>
<dbReference type="GO" id="GO:0004674">
    <property type="term" value="F:protein serine/threonine kinase activity"/>
    <property type="evidence" value="ECO:0007669"/>
    <property type="project" value="UniProtKB-KW"/>
</dbReference>
<sequence>MEWRFFLLLLGAGNPSRPSVLWPKPASVSETLALRASSLGRLLPPSSDLSLRVLEVLLRLRSEAPAPRLWAAASMSAIRAFSVLAILRFSRPSTSVSKWGTKRMRRGFGGGATPPMAAATPGPLAPGAPGSTPVDGGCSDGCPCSCSGPPTAKSTGASASGLVSSTTAGAGSAAGTCAAVGAGAGAAAGTVAGTVAGAVAGTTAGTASDSLPKEQCPAAEEPSGAFSRAPLATCRAA</sequence>
<evidence type="ECO:0000256" key="1">
    <source>
        <dbReference type="SAM" id="MobiDB-lite"/>
    </source>
</evidence>
<feature type="compositionally biased region" description="Low complexity" evidence="1">
    <location>
        <begin position="113"/>
        <end position="132"/>
    </location>
</feature>
<proteinExistence type="predicted"/>
<dbReference type="AlphaFoldDB" id="A0A6B0V4J4"/>
<keyword evidence="2" id="KW-0808">Transferase</keyword>
<dbReference type="EMBL" id="GIFC01014866">
    <property type="protein sequence ID" value="MXU96949.1"/>
    <property type="molecule type" value="Transcribed_RNA"/>
</dbReference>